<dbReference type="PANTHER" id="PTHR30349">
    <property type="entry name" value="PHAGE INTEGRASE-RELATED"/>
    <property type="match status" value="1"/>
</dbReference>
<evidence type="ECO:0000259" key="8">
    <source>
        <dbReference type="PROSITE" id="PS51900"/>
    </source>
</evidence>
<keyword evidence="10" id="KW-1185">Reference proteome</keyword>
<dbReference type="RefSeq" id="WP_124221386.1">
    <property type="nucleotide sequence ID" value="NZ_RKRF01000008.1"/>
</dbReference>
<evidence type="ECO:0000256" key="3">
    <source>
        <dbReference type="ARBA" id="ARBA00023125"/>
    </source>
</evidence>
<dbReference type="SUPFAM" id="SSF56349">
    <property type="entry name" value="DNA breaking-rejoining enzymes"/>
    <property type="match status" value="1"/>
</dbReference>
<feature type="domain" description="Tyr recombinase" evidence="7">
    <location>
        <begin position="157"/>
        <end position="339"/>
    </location>
</feature>
<sequence>MRKNASEKNSNNKQSRRKNRMQLDDSALEAVKQLEVKKEGIERKQLPLESAIEAFLDYCELKGLRYDTLKYYTKELKQFRFHLIDLGITEPIENDLVDLTQNHIYEVIRFMKQKSYAVSTINTRLIAIKALLNWAVERSYISESPAKNVKQLRKRQEVGPTFSQNQLRKLLAAPDLHTFPGFRDVCIMTTLSDTGCRAGELVALKLTDVDLVEGTILFRINKNGNPRRIPMSKRLNKLLSIWIKEIRGQSDNDCLFISVDGGSISNRLLQQQIKHYSRKTGVEREVSASPHAFRRTFARNKIAAGVNIFVVQQYLGHSSLDMLKRYVAIYGPDLKESIEKGID</sequence>
<keyword evidence="3 5" id="KW-0238">DNA-binding</keyword>
<dbReference type="Pfam" id="PF13495">
    <property type="entry name" value="Phage_int_SAM_4"/>
    <property type="match status" value="1"/>
</dbReference>
<dbReference type="InterPro" id="IPR004107">
    <property type="entry name" value="Integrase_SAM-like_N"/>
</dbReference>
<dbReference type="Gene3D" id="1.10.443.10">
    <property type="entry name" value="Intergrase catalytic core"/>
    <property type="match status" value="1"/>
</dbReference>
<evidence type="ECO:0000313" key="10">
    <source>
        <dbReference type="Proteomes" id="UP000276443"/>
    </source>
</evidence>
<dbReference type="GO" id="GO:0015074">
    <property type="term" value="P:DNA integration"/>
    <property type="evidence" value="ECO:0007669"/>
    <property type="project" value="UniProtKB-KW"/>
</dbReference>
<dbReference type="InterPro" id="IPR002104">
    <property type="entry name" value="Integrase_catalytic"/>
</dbReference>
<dbReference type="PANTHER" id="PTHR30349:SF41">
    <property type="entry name" value="INTEGRASE_RECOMBINASE PROTEIN MJ0367-RELATED"/>
    <property type="match status" value="1"/>
</dbReference>
<dbReference type="Proteomes" id="UP000276443">
    <property type="component" value="Unassembled WGS sequence"/>
</dbReference>
<evidence type="ECO:0000256" key="2">
    <source>
        <dbReference type="ARBA" id="ARBA00022908"/>
    </source>
</evidence>
<dbReference type="OrthoDB" id="107900at2"/>
<evidence type="ECO:0000256" key="1">
    <source>
        <dbReference type="ARBA" id="ARBA00008857"/>
    </source>
</evidence>
<dbReference type="AlphaFoldDB" id="A0A3N5BAA9"/>
<feature type="region of interest" description="Disordered" evidence="6">
    <location>
        <begin position="1"/>
        <end position="22"/>
    </location>
</feature>
<proteinExistence type="inferred from homology"/>
<dbReference type="CDD" id="cd00397">
    <property type="entry name" value="DNA_BRE_C"/>
    <property type="match status" value="1"/>
</dbReference>
<dbReference type="InterPro" id="IPR011010">
    <property type="entry name" value="DNA_brk_join_enz"/>
</dbReference>
<evidence type="ECO:0000313" key="9">
    <source>
        <dbReference type="EMBL" id="RPF54414.1"/>
    </source>
</evidence>
<keyword evidence="4" id="KW-0233">DNA recombination</keyword>
<dbReference type="PROSITE" id="PS51898">
    <property type="entry name" value="TYR_RECOMBINASE"/>
    <property type="match status" value="1"/>
</dbReference>
<dbReference type="Gene3D" id="1.10.150.130">
    <property type="match status" value="1"/>
</dbReference>
<reference evidence="9 10" key="1">
    <citation type="submission" date="2018-11" db="EMBL/GenBank/DDBJ databases">
        <title>Genomic Encyclopedia of Type Strains, Phase IV (KMG-IV): sequencing the most valuable type-strain genomes for metagenomic binning, comparative biology and taxonomic classification.</title>
        <authorList>
            <person name="Goeker M."/>
        </authorList>
    </citation>
    <scope>NUCLEOTIDE SEQUENCE [LARGE SCALE GENOMIC DNA]</scope>
    <source>
        <strain evidence="9 10">DSM 18090</strain>
    </source>
</reference>
<dbReference type="InterPro" id="IPR044068">
    <property type="entry name" value="CB"/>
</dbReference>
<evidence type="ECO:0000259" key="7">
    <source>
        <dbReference type="PROSITE" id="PS51898"/>
    </source>
</evidence>
<dbReference type="GO" id="GO:0003677">
    <property type="term" value="F:DNA binding"/>
    <property type="evidence" value="ECO:0007669"/>
    <property type="project" value="UniProtKB-UniRule"/>
</dbReference>
<feature type="domain" description="Core-binding (CB)" evidence="8">
    <location>
        <begin position="46"/>
        <end position="136"/>
    </location>
</feature>
<dbReference type="GO" id="GO:0006310">
    <property type="term" value="P:DNA recombination"/>
    <property type="evidence" value="ECO:0007669"/>
    <property type="project" value="UniProtKB-KW"/>
</dbReference>
<dbReference type="PROSITE" id="PS51900">
    <property type="entry name" value="CB"/>
    <property type="match status" value="1"/>
</dbReference>
<dbReference type="InterPro" id="IPR050090">
    <property type="entry name" value="Tyrosine_recombinase_XerCD"/>
</dbReference>
<dbReference type="Pfam" id="PF00589">
    <property type="entry name" value="Phage_integrase"/>
    <property type="match status" value="1"/>
</dbReference>
<evidence type="ECO:0000256" key="5">
    <source>
        <dbReference type="PROSITE-ProRule" id="PRU01248"/>
    </source>
</evidence>
<evidence type="ECO:0000256" key="6">
    <source>
        <dbReference type="SAM" id="MobiDB-lite"/>
    </source>
</evidence>
<keyword evidence="2" id="KW-0229">DNA integration</keyword>
<dbReference type="InterPro" id="IPR013762">
    <property type="entry name" value="Integrase-like_cat_sf"/>
</dbReference>
<protein>
    <submittedName>
        <fullName evidence="9">Integrase/recombinase XerD</fullName>
    </submittedName>
</protein>
<evidence type="ECO:0000256" key="4">
    <source>
        <dbReference type="ARBA" id="ARBA00023172"/>
    </source>
</evidence>
<name>A0A3N5BAA9_9BACI</name>
<organism evidence="9 10">
    <name type="scientific">Aquisalibacillus elongatus</name>
    <dbReference type="NCBI Taxonomy" id="485577"/>
    <lineage>
        <taxon>Bacteria</taxon>
        <taxon>Bacillati</taxon>
        <taxon>Bacillota</taxon>
        <taxon>Bacilli</taxon>
        <taxon>Bacillales</taxon>
        <taxon>Bacillaceae</taxon>
        <taxon>Aquisalibacillus</taxon>
    </lineage>
</organism>
<dbReference type="InterPro" id="IPR010998">
    <property type="entry name" value="Integrase_recombinase_N"/>
</dbReference>
<comment type="similarity">
    <text evidence="1">Belongs to the 'phage' integrase family.</text>
</comment>
<dbReference type="EMBL" id="RKRF01000008">
    <property type="protein sequence ID" value="RPF54414.1"/>
    <property type="molecule type" value="Genomic_DNA"/>
</dbReference>
<comment type="caution">
    <text evidence="9">The sequence shown here is derived from an EMBL/GenBank/DDBJ whole genome shotgun (WGS) entry which is preliminary data.</text>
</comment>
<gene>
    <name evidence="9" type="ORF">EDC24_1613</name>
</gene>
<accession>A0A3N5BAA9</accession>